<evidence type="ECO:0000313" key="2">
    <source>
        <dbReference type="Proteomes" id="UP000228754"/>
    </source>
</evidence>
<sequence length="202" mass="23356">MKLTLLDNGIDSVKAAYNVLVDIEFNVDEVEHRVKDAVIFLNHANEILFKLLIKQSCSEALNFVSVNSYMEAKEKMIQQGKNNVFEINPNLKTIGFSEAIRRLELMCDIEVCSFLKKSLNYLNKKRNQIMHYEIHLTEGEFSDIINKLQNCQGYTVNFFSKHIENFNELLDGARFEITGEYPDVEAMADEAYFDYLSEQAKS</sequence>
<name>A0A2A5IDU8_BACPU</name>
<organism evidence="1 2">
    <name type="scientific">Bacillus pumilus</name>
    <name type="common">Bacillus mesentericus</name>
    <dbReference type="NCBI Taxonomy" id="1408"/>
    <lineage>
        <taxon>Bacteria</taxon>
        <taxon>Bacillati</taxon>
        <taxon>Bacillota</taxon>
        <taxon>Bacilli</taxon>
        <taxon>Bacillales</taxon>
        <taxon>Bacillaceae</taxon>
        <taxon>Bacillus</taxon>
    </lineage>
</organism>
<evidence type="ECO:0000313" key="1">
    <source>
        <dbReference type="EMBL" id="PCK15505.1"/>
    </source>
</evidence>
<dbReference type="EMBL" id="NKHG01000221">
    <property type="protein sequence ID" value="PCK15505.1"/>
    <property type="molecule type" value="Genomic_DNA"/>
</dbReference>
<reference evidence="1 2" key="1">
    <citation type="submission" date="2017-06" db="EMBL/GenBank/DDBJ databases">
        <title>Draft Genome Sequence of Bacillus sp Strain 36R Isolated from saline sediment at Atanasia, Sonora, Mexico.</title>
        <authorList>
            <person name="Sanchez Diaz R."/>
            <person name="Quiroz Macias M.E."/>
            <person name="Ibarra Gamez J.C."/>
            <person name="Enciso Ibarra J."/>
            <person name="Gomez Gil B."/>
            <person name="Galaviz Silva L."/>
        </authorList>
    </citation>
    <scope>NUCLEOTIDE SEQUENCE [LARGE SCALE GENOMIC DNA]</scope>
    <source>
        <strain evidence="1 2">36R_ATNSAL</strain>
    </source>
</reference>
<dbReference type="Proteomes" id="UP000228754">
    <property type="component" value="Unassembled WGS sequence"/>
</dbReference>
<accession>A0A2A5IDU8</accession>
<comment type="caution">
    <text evidence="1">The sequence shown here is derived from an EMBL/GenBank/DDBJ whole genome shotgun (WGS) entry which is preliminary data.</text>
</comment>
<protein>
    <recommendedName>
        <fullName evidence="3">HEPN domain-containing protein</fullName>
    </recommendedName>
</protein>
<proteinExistence type="predicted"/>
<dbReference type="OrthoDB" id="2843813at2"/>
<gene>
    <name evidence="1" type="ORF">CEY02_20530</name>
</gene>
<evidence type="ECO:0008006" key="3">
    <source>
        <dbReference type="Google" id="ProtNLM"/>
    </source>
</evidence>
<dbReference type="AlphaFoldDB" id="A0A2A5IDU8"/>